<dbReference type="EMBL" id="MPDM01000001">
    <property type="protein sequence ID" value="OKL50520.1"/>
    <property type="molecule type" value="Genomic_DNA"/>
</dbReference>
<dbReference type="STRING" id="156892.BM477_00675"/>
<dbReference type="PROSITE" id="PS50889">
    <property type="entry name" value="S4"/>
    <property type="match status" value="1"/>
</dbReference>
<evidence type="ECO:0000313" key="8">
    <source>
        <dbReference type="Proteomes" id="UP000186465"/>
    </source>
</evidence>
<dbReference type="CDD" id="cd00165">
    <property type="entry name" value="S4"/>
    <property type="match status" value="1"/>
</dbReference>
<evidence type="ECO:0000256" key="2">
    <source>
        <dbReference type="ARBA" id="ARBA00022884"/>
    </source>
</evidence>
<feature type="domain" description="RNA-binding S4" evidence="6">
    <location>
        <begin position="10"/>
        <end position="75"/>
    </location>
</feature>
<evidence type="ECO:0000256" key="1">
    <source>
        <dbReference type="ARBA" id="ARBA00008396"/>
    </source>
</evidence>
<dbReference type="InterPro" id="IPR036986">
    <property type="entry name" value="S4_RNA-bd_sf"/>
</dbReference>
<sequence>MIEVKTEGSVRIDVWLWAVRQVKTRSLATSECKAGHVRINNEPVKPSQKVQIGDTVRYRFQGFDRVLEVTGLLSKRASAALAQQCYIDHSPPRPTRLNAPAPIVRARGTGRPTKKERRALDRLRAQERSAFAELWDDE</sequence>
<accession>A0A1Q5PT21</accession>
<feature type="region of interest" description="Disordered" evidence="5">
    <location>
        <begin position="89"/>
        <end position="119"/>
    </location>
</feature>
<dbReference type="GO" id="GO:0003727">
    <property type="term" value="F:single-stranded RNA binding"/>
    <property type="evidence" value="ECO:0007669"/>
    <property type="project" value="InterPro"/>
</dbReference>
<dbReference type="PIRSF" id="PIRSF016821">
    <property type="entry name" value="HSP15"/>
    <property type="match status" value="1"/>
</dbReference>
<dbReference type="SMART" id="SM00363">
    <property type="entry name" value="S4"/>
    <property type="match status" value="1"/>
</dbReference>
<dbReference type="InterPro" id="IPR025708">
    <property type="entry name" value="HSP15"/>
</dbReference>
<dbReference type="Gene3D" id="3.10.290.10">
    <property type="entry name" value="RNA-binding S4 domain"/>
    <property type="match status" value="1"/>
</dbReference>
<evidence type="ECO:0000313" key="7">
    <source>
        <dbReference type="EMBL" id="OKL50520.1"/>
    </source>
</evidence>
<evidence type="ECO:0000259" key="6">
    <source>
        <dbReference type="SMART" id="SM00363"/>
    </source>
</evidence>
<evidence type="ECO:0000256" key="5">
    <source>
        <dbReference type="SAM" id="MobiDB-lite"/>
    </source>
</evidence>
<evidence type="ECO:0000256" key="3">
    <source>
        <dbReference type="ARBA" id="ARBA00023125"/>
    </source>
</evidence>
<dbReference type="GO" id="GO:0003677">
    <property type="term" value="F:DNA binding"/>
    <property type="evidence" value="ECO:0007669"/>
    <property type="project" value="UniProtKB-KW"/>
</dbReference>
<keyword evidence="3" id="KW-0238">DNA-binding</keyword>
<organism evidence="7 8">
    <name type="scientific">Boudabousia marimammalium</name>
    <dbReference type="NCBI Taxonomy" id="156892"/>
    <lineage>
        <taxon>Bacteria</taxon>
        <taxon>Bacillati</taxon>
        <taxon>Actinomycetota</taxon>
        <taxon>Actinomycetes</taxon>
        <taxon>Actinomycetales</taxon>
        <taxon>Actinomycetaceae</taxon>
        <taxon>Boudabousia</taxon>
    </lineage>
</organism>
<keyword evidence="2 4" id="KW-0694">RNA-binding</keyword>
<dbReference type="Pfam" id="PF01479">
    <property type="entry name" value="S4"/>
    <property type="match status" value="1"/>
</dbReference>
<comment type="similarity">
    <text evidence="1">Belongs to the HSP15 family.</text>
</comment>
<protein>
    <submittedName>
        <fullName evidence="7">RNA-binding protein</fullName>
    </submittedName>
</protein>
<proteinExistence type="inferred from homology"/>
<dbReference type="AlphaFoldDB" id="A0A1Q5PT21"/>
<reference evidence="8" key="1">
    <citation type="submission" date="2016-11" db="EMBL/GenBank/DDBJ databases">
        <title>Actinomyces gypaetusis sp. nov. isolated from Gypaetus barbatus in Qinghai Tibet Plateau China.</title>
        <authorList>
            <person name="Meng X."/>
        </authorList>
    </citation>
    <scope>NUCLEOTIDE SEQUENCE [LARGE SCALE GENOMIC DNA]</scope>
    <source>
        <strain evidence="8">DSM 15383</strain>
    </source>
</reference>
<dbReference type="GO" id="GO:0034605">
    <property type="term" value="P:cellular response to heat"/>
    <property type="evidence" value="ECO:0007669"/>
    <property type="project" value="InterPro"/>
</dbReference>
<name>A0A1Q5PT21_9ACTO</name>
<dbReference type="Proteomes" id="UP000186465">
    <property type="component" value="Unassembled WGS sequence"/>
</dbReference>
<comment type="caution">
    <text evidence="7">The sequence shown here is derived from an EMBL/GenBank/DDBJ whole genome shotgun (WGS) entry which is preliminary data.</text>
</comment>
<evidence type="ECO:0000256" key="4">
    <source>
        <dbReference type="PROSITE-ProRule" id="PRU00182"/>
    </source>
</evidence>
<dbReference type="GO" id="GO:0043023">
    <property type="term" value="F:ribosomal large subunit binding"/>
    <property type="evidence" value="ECO:0007669"/>
    <property type="project" value="InterPro"/>
</dbReference>
<dbReference type="OrthoDB" id="9797176at2"/>
<dbReference type="SUPFAM" id="SSF55174">
    <property type="entry name" value="Alpha-L RNA-binding motif"/>
    <property type="match status" value="1"/>
</dbReference>
<gene>
    <name evidence="7" type="ORF">BM477_00675</name>
</gene>
<dbReference type="RefSeq" id="WP_075360758.1">
    <property type="nucleotide sequence ID" value="NZ_MPDM01000001.1"/>
</dbReference>
<keyword evidence="8" id="KW-1185">Reference proteome</keyword>
<dbReference type="InterPro" id="IPR002942">
    <property type="entry name" value="S4_RNA-bd"/>
</dbReference>